<reference evidence="3 4" key="1">
    <citation type="submission" date="2020-08" db="EMBL/GenBank/DDBJ databases">
        <title>Genome Sequencing of Nocardia wallacei strain FMUON74 and assembly.</title>
        <authorList>
            <person name="Toyokawa M."/>
            <person name="Uesaka K."/>
        </authorList>
    </citation>
    <scope>NUCLEOTIDE SEQUENCE [LARGE SCALE GENOMIC DNA]</scope>
    <source>
        <strain evidence="3 4">FMUON74</strain>
    </source>
</reference>
<dbReference type="Proteomes" id="UP000516173">
    <property type="component" value="Chromosome"/>
</dbReference>
<evidence type="ECO:0000259" key="1">
    <source>
        <dbReference type="Pfam" id="PF03033"/>
    </source>
</evidence>
<dbReference type="RefSeq" id="WP_187687518.1">
    <property type="nucleotide sequence ID" value="NZ_AP023396.1"/>
</dbReference>
<dbReference type="GeneID" id="80346561"/>
<dbReference type="EMBL" id="AP023396">
    <property type="protein sequence ID" value="BCK54227.1"/>
    <property type="molecule type" value="Genomic_DNA"/>
</dbReference>
<name>A0A7G1KG89_9NOCA</name>
<dbReference type="InterPro" id="IPR010610">
    <property type="entry name" value="EryCIII-like_C"/>
</dbReference>
<dbReference type="Gene3D" id="3.40.50.2000">
    <property type="entry name" value="Glycogen Phosphorylase B"/>
    <property type="match status" value="2"/>
</dbReference>
<evidence type="ECO:0000313" key="4">
    <source>
        <dbReference type="Proteomes" id="UP000516173"/>
    </source>
</evidence>
<protein>
    <submittedName>
        <fullName evidence="3">Glycosyl transferase</fullName>
    </submittedName>
</protein>
<feature type="domain" description="Erythromycin biosynthesis protein CIII-like C-terminal" evidence="2">
    <location>
        <begin position="293"/>
        <end position="373"/>
    </location>
</feature>
<dbReference type="PANTHER" id="PTHR48050:SF13">
    <property type="entry name" value="STEROL 3-BETA-GLUCOSYLTRANSFERASE UGT80A2"/>
    <property type="match status" value="1"/>
</dbReference>
<dbReference type="PANTHER" id="PTHR48050">
    <property type="entry name" value="STEROL 3-BETA-GLUCOSYLTRANSFERASE"/>
    <property type="match status" value="1"/>
</dbReference>
<dbReference type="FunFam" id="3.40.50.2000:FF:000009">
    <property type="entry name" value="Sterol 3-beta-glucosyltransferase UGT80A2"/>
    <property type="match status" value="1"/>
</dbReference>
<proteinExistence type="predicted"/>
<dbReference type="Pfam" id="PF03033">
    <property type="entry name" value="Glyco_transf_28"/>
    <property type="match status" value="1"/>
</dbReference>
<dbReference type="GO" id="GO:0033072">
    <property type="term" value="P:vancomycin biosynthetic process"/>
    <property type="evidence" value="ECO:0007669"/>
    <property type="project" value="UniProtKB-ARBA"/>
</dbReference>
<accession>A0A7G1KG89</accession>
<keyword evidence="4" id="KW-1185">Reference proteome</keyword>
<evidence type="ECO:0000313" key="3">
    <source>
        <dbReference type="EMBL" id="BCK54227.1"/>
    </source>
</evidence>
<gene>
    <name evidence="3" type="ORF">NWFMUON74_19990</name>
</gene>
<dbReference type="AlphaFoldDB" id="A0A7G1KG89"/>
<dbReference type="GO" id="GO:0016758">
    <property type="term" value="F:hexosyltransferase activity"/>
    <property type="evidence" value="ECO:0007669"/>
    <property type="project" value="InterPro"/>
</dbReference>
<dbReference type="Pfam" id="PF06722">
    <property type="entry name" value="EryCIII-like_C"/>
    <property type="match status" value="1"/>
</dbReference>
<feature type="domain" description="Glycosyltransferase family 28 N-terminal" evidence="1">
    <location>
        <begin position="3"/>
        <end position="124"/>
    </location>
</feature>
<dbReference type="InterPro" id="IPR004276">
    <property type="entry name" value="GlycoTrans_28_N"/>
</dbReference>
<sequence>MRVVLSTYGSRGDVEPMVALAIRLREIGAEVRLCAPPDFAGRLAEVGVPMIPVGPSVRRMLAGGDQSPEELLDRAAELIAAQFDTVATAAEGCDVLMAAGQFPAAAAAHSVAEKLGIRYVYASFQQLTLPSPHRPPPYPGWRFPPETGNRALWDLDARNIDALFGPALNTHRAAAGLAPLRDIRDHTFTDRPLLATDPVLDPWQEPADLDVVQTGAWLLPDPRPLPAEVTAFLDAGAPPVYVGFGSMPMAASDITRLTVEAIRAQGRRVIVSHGWAEPAPADESEDCLTIGDVNHQELFDRVAAVVHHGGAGTTMAAARAGTPQVVIPQLADQPYWARRVAELRIGAAFGPGSAPSPESLSAAFEIALAPAARGRATTLAGSLRTGGTAVAAAMLVAQEQAPNGG</sequence>
<dbReference type="GO" id="GO:0008194">
    <property type="term" value="F:UDP-glycosyltransferase activity"/>
    <property type="evidence" value="ECO:0007669"/>
    <property type="project" value="InterPro"/>
</dbReference>
<keyword evidence="3" id="KW-0808">Transferase</keyword>
<organism evidence="3 4">
    <name type="scientific">Nocardia wallacei</name>
    <dbReference type="NCBI Taxonomy" id="480035"/>
    <lineage>
        <taxon>Bacteria</taxon>
        <taxon>Bacillati</taxon>
        <taxon>Actinomycetota</taxon>
        <taxon>Actinomycetes</taxon>
        <taxon>Mycobacteriales</taxon>
        <taxon>Nocardiaceae</taxon>
        <taxon>Nocardia</taxon>
    </lineage>
</organism>
<evidence type="ECO:0000259" key="2">
    <source>
        <dbReference type="Pfam" id="PF06722"/>
    </source>
</evidence>
<dbReference type="KEGG" id="nwl:NWFMUON74_19990"/>
<dbReference type="CDD" id="cd03784">
    <property type="entry name" value="GT1_Gtf-like"/>
    <property type="match status" value="1"/>
</dbReference>
<dbReference type="GO" id="GO:0005975">
    <property type="term" value="P:carbohydrate metabolic process"/>
    <property type="evidence" value="ECO:0007669"/>
    <property type="project" value="InterPro"/>
</dbReference>
<dbReference type="InterPro" id="IPR050426">
    <property type="entry name" value="Glycosyltransferase_28"/>
</dbReference>
<dbReference type="InterPro" id="IPR002213">
    <property type="entry name" value="UDP_glucos_trans"/>
</dbReference>
<dbReference type="SUPFAM" id="SSF53756">
    <property type="entry name" value="UDP-Glycosyltransferase/glycogen phosphorylase"/>
    <property type="match status" value="1"/>
</dbReference>